<organism evidence="2 3">
    <name type="scientific">Conger conger</name>
    <name type="common">Conger eel</name>
    <name type="synonym">Muraena conger</name>
    <dbReference type="NCBI Taxonomy" id="82655"/>
    <lineage>
        <taxon>Eukaryota</taxon>
        <taxon>Metazoa</taxon>
        <taxon>Chordata</taxon>
        <taxon>Craniata</taxon>
        <taxon>Vertebrata</taxon>
        <taxon>Euteleostomi</taxon>
        <taxon>Actinopterygii</taxon>
        <taxon>Neopterygii</taxon>
        <taxon>Teleostei</taxon>
        <taxon>Anguilliformes</taxon>
        <taxon>Congridae</taxon>
        <taxon>Conger</taxon>
    </lineage>
</organism>
<evidence type="ECO:0000313" key="3">
    <source>
        <dbReference type="Proteomes" id="UP001152803"/>
    </source>
</evidence>
<feature type="region of interest" description="Disordered" evidence="1">
    <location>
        <begin position="21"/>
        <end position="53"/>
    </location>
</feature>
<proteinExistence type="predicted"/>
<evidence type="ECO:0000256" key="1">
    <source>
        <dbReference type="SAM" id="MobiDB-lite"/>
    </source>
</evidence>
<dbReference type="AlphaFoldDB" id="A0A9Q1I2Q4"/>
<sequence>MAYKTPLVRLQVCNVLIHSGPQSKKKKAKKLTQQSVRYNGSPGRVRFPGHPRLPQMERSGLAVHAYGRYLSALRRGVRSRRLAFARQGLPLAAVHAGPGVPH</sequence>
<accession>A0A9Q1I2Q4</accession>
<reference evidence="2" key="1">
    <citation type="journal article" date="2023" name="Science">
        <title>Genome structures resolve the early diversification of teleost fishes.</title>
        <authorList>
            <person name="Parey E."/>
            <person name="Louis A."/>
            <person name="Montfort J."/>
            <person name="Bouchez O."/>
            <person name="Roques C."/>
            <person name="Iampietro C."/>
            <person name="Lluch J."/>
            <person name="Castinel A."/>
            <person name="Donnadieu C."/>
            <person name="Desvignes T."/>
            <person name="Floi Bucao C."/>
            <person name="Jouanno E."/>
            <person name="Wen M."/>
            <person name="Mejri S."/>
            <person name="Dirks R."/>
            <person name="Jansen H."/>
            <person name="Henkel C."/>
            <person name="Chen W.J."/>
            <person name="Zahm M."/>
            <person name="Cabau C."/>
            <person name="Klopp C."/>
            <person name="Thompson A.W."/>
            <person name="Robinson-Rechavi M."/>
            <person name="Braasch I."/>
            <person name="Lecointre G."/>
            <person name="Bobe J."/>
            <person name="Postlethwait J.H."/>
            <person name="Berthelot C."/>
            <person name="Roest Crollius H."/>
            <person name="Guiguen Y."/>
        </authorList>
    </citation>
    <scope>NUCLEOTIDE SEQUENCE</scope>
    <source>
        <strain evidence="2">Concon-B</strain>
    </source>
</reference>
<comment type="caution">
    <text evidence="2">The sequence shown here is derived from an EMBL/GenBank/DDBJ whole genome shotgun (WGS) entry which is preliminary data.</text>
</comment>
<gene>
    <name evidence="2" type="ORF">COCON_G00070880</name>
</gene>
<evidence type="ECO:0000313" key="2">
    <source>
        <dbReference type="EMBL" id="KAJ8280022.1"/>
    </source>
</evidence>
<dbReference type="EMBL" id="JAFJMO010000004">
    <property type="protein sequence ID" value="KAJ8280022.1"/>
    <property type="molecule type" value="Genomic_DNA"/>
</dbReference>
<dbReference type="Proteomes" id="UP001152803">
    <property type="component" value="Unassembled WGS sequence"/>
</dbReference>
<name>A0A9Q1I2Q4_CONCO</name>
<protein>
    <submittedName>
        <fullName evidence="2">Uncharacterized protein</fullName>
    </submittedName>
</protein>
<keyword evidence="3" id="KW-1185">Reference proteome</keyword>